<reference evidence="3" key="1">
    <citation type="submission" date="2016-10" db="EMBL/GenBank/DDBJ databases">
        <title>Genome sequence of Streptomyces mangrovisoli MUSC 149.</title>
        <authorList>
            <person name="Lee L.-H."/>
            <person name="Ser H.-L."/>
        </authorList>
    </citation>
    <scope>NUCLEOTIDE SEQUENCE [LARGE SCALE GENOMIC DNA]</scope>
    <source>
        <strain evidence="3">MUSC 149</strain>
    </source>
</reference>
<feature type="compositionally biased region" description="Low complexity" evidence="1">
    <location>
        <begin position="224"/>
        <end position="251"/>
    </location>
</feature>
<dbReference type="STRING" id="1428628.WN71_012800"/>
<dbReference type="EMBL" id="LAVA02000026">
    <property type="protein sequence ID" value="OIJ67462.1"/>
    <property type="molecule type" value="Genomic_DNA"/>
</dbReference>
<keyword evidence="4" id="KW-1185">Reference proteome</keyword>
<dbReference type="Pfam" id="PF01522">
    <property type="entry name" value="Polysacc_deac_1"/>
    <property type="match status" value="1"/>
</dbReference>
<dbReference type="InterPro" id="IPR002509">
    <property type="entry name" value="NODB_dom"/>
</dbReference>
<protein>
    <recommendedName>
        <fullName evidence="2">NodB homology domain-containing protein</fullName>
    </recommendedName>
</protein>
<dbReference type="Proteomes" id="UP000034196">
    <property type="component" value="Unassembled WGS sequence"/>
</dbReference>
<comment type="caution">
    <text evidence="3">The sequence shown here is derived from an EMBL/GenBank/DDBJ whole genome shotgun (WGS) entry which is preliminary data.</text>
</comment>
<feature type="compositionally biased region" description="Low complexity" evidence="1">
    <location>
        <begin position="158"/>
        <end position="171"/>
    </location>
</feature>
<dbReference type="GO" id="GO:0016810">
    <property type="term" value="F:hydrolase activity, acting on carbon-nitrogen (but not peptide) bonds"/>
    <property type="evidence" value="ECO:0007669"/>
    <property type="project" value="InterPro"/>
</dbReference>
<dbReference type="GO" id="GO:0005975">
    <property type="term" value="P:carbohydrate metabolic process"/>
    <property type="evidence" value="ECO:0007669"/>
    <property type="project" value="InterPro"/>
</dbReference>
<feature type="compositionally biased region" description="Low complexity" evidence="1">
    <location>
        <begin position="88"/>
        <end position="97"/>
    </location>
</feature>
<name>A0A1J4P201_9ACTN</name>
<dbReference type="PROSITE" id="PS51677">
    <property type="entry name" value="NODB"/>
    <property type="match status" value="1"/>
</dbReference>
<feature type="domain" description="NodB homology" evidence="2">
    <location>
        <begin position="111"/>
        <end position="403"/>
    </location>
</feature>
<dbReference type="SUPFAM" id="SSF88713">
    <property type="entry name" value="Glycoside hydrolase/deacetylase"/>
    <property type="match status" value="1"/>
</dbReference>
<evidence type="ECO:0000313" key="4">
    <source>
        <dbReference type="Proteomes" id="UP000034196"/>
    </source>
</evidence>
<accession>A0A1J4P201</accession>
<feature type="region of interest" description="Disordered" evidence="1">
    <location>
        <begin position="82"/>
        <end position="103"/>
    </location>
</feature>
<feature type="region of interest" description="Disordered" evidence="1">
    <location>
        <begin position="148"/>
        <end position="257"/>
    </location>
</feature>
<proteinExistence type="predicted"/>
<organism evidence="3 4">
    <name type="scientific">Streptomyces mangrovisoli</name>
    <dbReference type="NCBI Taxonomy" id="1428628"/>
    <lineage>
        <taxon>Bacteria</taxon>
        <taxon>Bacillati</taxon>
        <taxon>Actinomycetota</taxon>
        <taxon>Actinomycetes</taxon>
        <taxon>Kitasatosporales</taxon>
        <taxon>Streptomycetaceae</taxon>
        <taxon>Streptomyces</taxon>
    </lineage>
</organism>
<dbReference type="InterPro" id="IPR011330">
    <property type="entry name" value="Glyco_hydro/deAcase_b/a-brl"/>
</dbReference>
<evidence type="ECO:0000313" key="3">
    <source>
        <dbReference type="EMBL" id="OIJ67462.1"/>
    </source>
</evidence>
<dbReference type="Gene3D" id="3.20.20.370">
    <property type="entry name" value="Glycoside hydrolase/deacetylase"/>
    <property type="match status" value="1"/>
</dbReference>
<evidence type="ECO:0000256" key="1">
    <source>
        <dbReference type="SAM" id="MobiDB-lite"/>
    </source>
</evidence>
<dbReference type="AlphaFoldDB" id="A0A1J4P201"/>
<feature type="compositionally biased region" description="Polar residues" evidence="1">
    <location>
        <begin position="210"/>
        <end position="223"/>
    </location>
</feature>
<gene>
    <name evidence="3" type="ORF">WN71_012800</name>
</gene>
<evidence type="ECO:0000259" key="2">
    <source>
        <dbReference type="PROSITE" id="PS51677"/>
    </source>
</evidence>
<sequence>MAVLGRRGADRRVAVLGWRRADRRVADRRVAVLGAVTAALLVSLLAGCAQSVDPIERLGKKAALRVHPPAYRRWGLAAPLAPAPRPSRAPSARAAGPGLPPAVDHVRTRDRVVFLTYDFGAAHDADAHRDPRFADLVRELRLPVSVFLTDTGAGDGTGAPTRGPRGLATGPGASGGGRHGSAAGPGASRAGSRGSAAGPGASGAGPWASTSRPGASTAGPQVSTTGPGAAATASDPRAAAAAPGPQGTATASDPRGAAATGLRGELAKLRSAGAVMQNRGVGRPALRGLPYAGQRARICGQQRRLRSRFGVRPRLLRPPYGRYDTTTRRAAADCGIAEVVLWRAAMTAHGLAYRSGEEHLRPGDIVLVGRDDSRGPTLDERTVRLLNEAQEAGLTVARLEDYL</sequence>
<feature type="compositionally biased region" description="Low complexity" evidence="1">
    <location>
        <begin position="180"/>
        <end position="209"/>
    </location>
</feature>